<dbReference type="GeneID" id="79317520"/>
<comment type="caution">
    <text evidence="1">The sequence shown here is derived from an EMBL/GenBank/DDBJ whole genome shotgun (WGS) entry which is preliminary data.</text>
</comment>
<protein>
    <submittedName>
        <fullName evidence="1">Uncharacterized protein</fullName>
    </submittedName>
</protein>
<organism evidence="1 2">
    <name type="scientific">Halomarina halobia</name>
    <dbReference type="NCBI Taxonomy" id="3033386"/>
    <lineage>
        <taxon>Archaea</taxon>
        <taxon>Methanobacteriati</taxon>
        <taxon>Methanobacteriota</taxon>
        <taxon>Stenosarchaea group</taxon>
        <taxon>Halobacteria</taxon>
        <taxon>Halobacteriales</taxon>
        <taxon>Natronomonadaceae</taxon>
        <taxon>Halomarina</taxon>
    </lineage>
</organism>
<dbReference type="EMBL" id="JBHTBF010000003">
    <property type="protein sequence ID" value="MFC7318306.1"/>
    <property type="molecule type" value="Genomic_DNA"/>
</dbReference>
<dbReference type="RefSeq" id="WP_276305903.1">
    <property type="nucleotide sequence ID" value="NZ_CP119993.1"/>
</dbReference>
<dbReference type="Pfam" id="PF24335">
    <property type="entry name" value="DUF7503"/>
    <property type="match status" value="1"/>
</dbReference>
<accession>A0ABD6ADA5</accession>
<dbReference type="Proteomes" id="UP001596547">
    <property type="component" value="Unassembled WGS sequence"/>
</dbReference>
<sequence length="49" mass="5060">MSEKRTGDSAVATYLAEHPKMTGVLFTTLLLLTQAQAVVAAHGSSTTGP</sequence>
<gene>
    <name evidence="1" type="ORF">ACFQPE_16110</name>
</gene>
<name>A0ABD6ADA5_9EURY</name>
<evidence type="ECO:0000313" key="2">
    <source>
        <dbReference type="Proteomes" id="UP001596547"/>
    </source>
</evidence>
<proteinExistence type="predicted"/>
<keyword evidence="2" id="KW-1185">Reference proteome</keyword>
<evidence type="ECO:0000313" key="1">
    <source>
        <dbReference type="EMBL" id="MFC7318306.1"/>
    </source>
</evidence>
<dbReference type="InterPro" id="IPR055926">
    <property type="entry name" value="DUF7503"/>
</dbReference>
<reference evidence="1 2" key="1">
    <citation type="journal article" date="2019" name="Int. J. Syst. Evol. Microbiol.">
        <title>The Global Catalogue of Microorganisms (GCM) 10K type strain sequencing project: providing services to taxonomists for standard genome sequencing and annotation.</title>
        <authorList>
            <consortium name="The Broad Institute Genomics Platform"/>
            <consortium name="The Broad Institute Genome Sequencing Center for Infectious Disease"/>
            <person name="Wu L."/>
            <person name="Ma J."/>
        </authorList>
    </citation>
    <scope>NUCLEOTIDE SEQUENCE [LARGE SCALE GENOMIC DNA]</scope>
    <source>
        <strain evidence="1 2">PSR21</strain>
    </source>
</reference>
<dbReference type="AlphaFoldDB" id="A0ABD6ADA5"/>